<dbReference type="InterPro" id="IPR025528">
    <property type="entry name" value="BrnA_antitoxin"/>
</dbReference>
<evidence type="ECO:0000313" key="2">
    <source>
        <dbReference type="Proteomes" id="UP000538666"/>
    </source>
</evidence>
<dbReference type="EMBL" id="JACHEK010000010">
    <property type="protein sequence ID" value="MBB6146711.1"/>
    <property type="molecule type" value="Genomic_DNA"/>
</dbReference>
<name>A0A841K6E4_9BACT</name>
<evidence type="ECO:0000313" key="1">
    <source>
        <dbReference type="EMBL" id="MBB6146711.1"/>
    </source>
</evidence>
<proteinExistence type="predicted"/>
<accession>A0A841K6E4</accession>
<dbReference type="RefSeq" id="WP_050060277.1">
    <property type="nucleotide sequence ID" value="NZ_JACHEK010000010.1"/>
</dbReference>
<sequence length="104" mass="12079">MTKIVRKTLADIKVTPAMKRHLKELASRPDSEIDFSDIPELTEDFFKGAIRNPFYRPVKKQVTVRLDSDIIAWLRKKGTGYQTRMNALLRSAMLKEITTKQRQS</sequence>
<comment type="caution">
    <text evidence="1">The sequence shown here is derived from an EMBL/GenBank/DDBJ whole genome shotgun (WGS) entry which is preliminary data.</text>
</comment>
<gene>
    <name evidence="1" type="ORF">HNQ77_004690</name>
</gene>
<dbReference type="AlphaFoldDB" id="A0A841K6E4"/>
<dbReference type="Proteomes" id="UP000538666">
    <property type="component" value="Unassembled WGS sequence"/>
</dbReference>
<dbReference type="Pfam" id="PF14384">
    <property type="entry name" value="BrnA_antitoxin"/>
    <property type="match status" value="1"/>
</dbReference>
<dbReference type="OrthoDB" id="9796641at2"/>
<keyword evidence="2" id="KW-1185">Reference proteome</keyword>
<organism evidence="1 2">
    <name type="scientific">Silvibacterium bohemicum</name>
    <dbReference type="NCBI Taxonomy" id="1577686"/>
    <lineage>
        <taxon>Bacteria</taxon>
        <taxon>Pseudomonadati</taxon>
        <taxon>Acidobacteriota</taxon>
        <taxon>Terriglobia</taxon>
        <taxon>Terriglobales</taxon>
        <taxon>Acidobacteriaceae</taxon>
        <taxon>Silvibacterium</taxon>
    </lineage>
</organism>
<reference evidence="1 2" key="1">
    <citation type="submission" date="2020-08" db="EMBL/GenBank/DDBJ databases">
        <title>Genomic Encyclopedia of Type Strains, Phase IV (KMG-IV): sequencing the most valuable type-strain genomes for metagenomic binning, comparative biology and taxonomic classification.</title>
        <authorList>
            <person name="Goeker M."/>
        </authorList>
    </citation>
    <scope>NUCLEOTIDE SEQUENCE [LARGE SCALE GENOMIC DNA]</scope>
    <source>
        <strain evidence="1 2">DSM 103733</strain>
    </source>
</reference>
<protein>
    <submittedName>
        <fullName evidence="1">Uncharacterized protein (DUF4415 family)</fullName>
    </submittedName>
</protein>